<dbReference type="AlphaFoldDB" id="D4AJW8"/>
<evidence type="ECO:0000313" key="3">
    <source>
        <dbReference type="EMBL" id="EFE37041.1"/>
    </source>
</evidence>
<dbReference type="GeneID" id="9522531"/>
<keyword evidence="2" id="KW-1133">Transmembrane helix</keyword>
<evidence type="ECO:0000313" key="4">
    <source>
        <dbReference type="Proteomes" id="UP000008866"/>
    </source>
</evidence>
<protein>
    <submittedName>
        <fullName evidence="3">Uncharacterized protein</fullName>
    </submittedName>
</protein>
<sequence>MVHGQRGSELLTFFTTMAHPEPDGGGIPANNRRAQLESQMLDSSDLTSHILTLESCMDSYFFTKKAEAIIIIIGVVVVVVVSIPALDPYSLPAGALITRGRKILRESEGERGGQRETREKEKKRKGEKASMSKWNAGKMGRRKEKKRPEKKGAAARPSSCSMVFKHEMKEKKRQAANSVQSPALPIQ</sequence>
<name>D4AJW8_ARTBC</name>
<dbReference type="EMBL" id="ABSU01000001">
    <property type="protein sequence ID" value="EFE37041.1"/>
    <property type="molecule type" value="Genomic_DNA"/>
</dbReference>
<dbReference type="RefSeq" id="XP_003017686.1">
    <property type="nucleotide sequence ID" value="XM_003017640.1"/>
</dbReference>
<comment type="caution">
    <text evidence="3">The sequence shown here is derived from an EMBL/GenBank/DDBJ whole genome shotgun (WGS) entry which is preliminary data.</text>
</comment>
<keyword evidence="4" id="KW-1185">Reference proteome</keyword>
<evidence type="ECO:0000256" key="2">
    <source>
        <dbReference type="SAM" id="Phobius"/>
    </source>
</evidence>
<proteinExistence type="predicted"/>
<reference evidence="4" key="1">
    <citation type="journal article" date="2011" name="Genome Biol.">
        <title>Comparative and functional genomics provide insights into the pathogenicity of dermatophytic fungi.</title>
        <authorList>
            <person name="Burmester A."/>
            <person name="Shelest E."/>
            <person name="Gloeckner G."/>
            <person name="Heddergott C."/>
            <person name="Schindler S."/>
            <person name="Staib P."/>
            <person name="Heidel A."/>
            <person name="Felder M."/>
            <person name="Petzold A."/>
            <person name="Szafranski K."/>
            <person name="Feuermann M."/>
            <person name="Pedruzzi I."/>
            <person name="Priebe S."/>
            <person name="Groth M."/>
            <person name="Winkler R."/>
            <person name="Li W."/>
            <person name="Kniemeyer O."/>
            <person name="Schroeckh V."/>
            <person name="Hertweck C."/>
            <person name="Hube B."/>
            <person name="White T.C."/>
            <person name="Platzer M."/>
            <person name="Guthke R."/>
            <person name="Heitman J."/>
            <person name="Woestemeyer J."/>
            <person name="Zipfel P.F."/>
            <person name="Monod M."/>
            <person name="Brakhage A.A."/>
        </authorList>
    </citation>
    <scope>NUCLEOTIDE SEQUENCE [LARGE SCALE GENOMIC DNA]</scope>
    <source>
        <strain evidence="4">ATCC MYA-4681 / CBS 112371</strain>
    </source>
</reference>
<keyword evidence="2" id="KW-0472">Membrane</keyword>
<feature type="compositionally biased region" description="Basic and acidic residues" evidence="1">
    <location>
        <begin position="107"/>
        <end position="120"/>
    </location>
</feature>
<organism evidence="3 4">
    <name type="scientific">Arthroderma benhamiae (strain ATCC MYA-4681 / CBS 112371)</name>
    <name type="common">Trichophyton mentagrophytes</name>
    <dbReference type="NCBI Taxonomy" id="663331"/>
    <lineage>
        <taxon>Eukaryota</taxon>
        <taxon>Fungi</taxon>
        <taxon>Dikarya</taxon>
        <taxon>Ascomycota</taxon>
        <taxon>Pezizomycotina</taxon>
        <taxon>Eurotiomycetes</taxon>
        <taxon>Eurotiomycetidae</taxon>
        <taxon>Onygenales</taxon>
        <taxon>Arthrodermataceae</taxon>
        <taxon>Trichophyton</taxon>
    </lineage>
</organism>
<evidence type="ECO:0000256" key="1">
    <source>
        <dbReference type="SAM" id="MobiDB-lite"/>
    </source>
</evidence>
<feature type="region of interest" description="Disordered" evidence="1">
    <location>
        <begin position="107"/>
        <end position="187"/>
    </location>
</feature>
<dbReference type="Proteomes" id="UP000008866">
    <property type="component" value="Unassembled WGS sequence"/>
</dbReference>
<gene>
    <name evidence="3" type="ORF">ARB_04568</name>
</gene>
<keyword evidence="2" id="KW-0812">Transmembrane</keyword>
<dbReference type="KEGG" id="abe:ARB_04568"/>
<accession>D4AJW8</accession>
<feature type="transmembrane region" description="Helical" evidence="2">
    <location>
        <begin position="68"/>
        <end position="86"/>
    </location>
</feature>
<dbReference type="HOGENOM" id="CLU_1447314_0_0_1"/>